<accession>A0A4Z2G8I4</accession>
<sequence>MALVAASRAVICLISKHATVHVRPAAVTPQAAAFWHLWCVQMLPDNHISEVASMMDTHAAQQRRAPACSGRLAAP</sequence>
<reference evidence="1 2" key="1">
    <citation type="submission" date="2019-03" db="EMBL/GenBank/DDBJ databases">
        <title>First draft genome of Liparis tanakae, snailfish: a comprehensive survey of snailfish specific genes.</title>
        <authorList>
            <person name="Kim W."/>
            <person name="Song I."/>
            <person name="Jeong J.-H."/>
            <person name="Kim D."/>
            <person name="Kim S."/>
            <person name="Ryu S."/>
            <person name="Song J.Y."/>
            <person name="Lee S.K."/>
        </authorList>
    </citation>
    <scope>NUCLEOTIDE SEQUENCE [LARGE SCALE GENOMIC DNA]</scope>
    <source>
        <tissue evidence="1">Muscle</tissue>
    </source>
</reference>
<comment type="caution">
    <text evidence="1">The sequence shown here is derived from an EMBL/GenBank/DDBJ whole genome shotgun (WGS) entry which is preliminary data.</text>
</comment>
<evidence type="ECO:0000313" key="1">
    <source>
        <dbReference type="EMBL" id="TNN49856.1"/>
    </source>
</evidence>
<proteinExistence type="predicted"/>
<organism evidence="1 2">
    <name type="scientific">Liparis tanakae</name>
    <name type="common">Tanaka's snailfish</name>
    <dbReference type="NCBI Taxonomy" id="230148"/>
    <lineage>
        <taxon>Eukaryota</taxon>
        <taxon>Metazoa</taxon>
        <taxon>Chordata</taxon>
        <taxon>Craniata</taxon>
        <taxon>Vertebrata</taxon>
        <taxon>Euteleostomi</taxon>
        <taxon>Actinopterygii</taxon>
        <taxon>Neopterygii</taxon>
        <taxon>Teleostei</taxon>
        <taxon>Neoteleostei</taxon>
        <taxon>Acanthomorphata</taxon>
        <taxon>Eupercaria</taxon>
        <taxon>Perciformes</taxon>
        <taxon>Cottioidei</taxon>
        <taxon>Cottales</taxon>
        <taxon>Liparidae</taxon>
        <taxon>Liparis</taxon>
    </lineage>
</organism>
<evidence type="ECO:0000313" key="2">
    <source>
        <dbReference type="Proteomes" id="UP000314294"/>
    </source>
</evidence>
<keyword evidence="2" id="KW-1185">Reference proteome</keyword>
<dbReference type="Proteomes" id="UP000314294">
    <property type="component" value="Unassembled WGS sequence"/>
</dbReference>
<protein>
    <submittedName>
        <fullName evidence="1">Uncharacterized protein</fullName>
    </submittedName>
</protein>
<dbReference type="EMBL" id="SRLO01000639">
    <property type="protein sequence ID" value="TNN49856.1"/>
    <property type="molecule type" value="Genomic_DNA"/>
</dbReference>
<gene>
    <name evidence="1" type="ORF">EYF80_039949</name>
</gene>
<dbReference type="AlphaFoldDB" id="A0A4Z2G8I4"/>
<name>A0A4Z2G8I4_9TELE</name>